<dbReference type="EMBL" id="DTAU01000042">
    <property type="protein sequence ID" value="HFQ78427.1"/>
    <property type="molecule type" value="Genomic_DNA"/>
</dbReference>
<gene>
    <name evidence="1" type="ORF">ENT99_01820</name>
    <name evidence="2" type="ORF">ENU64_04765</name>
</gene>
<dbReference type="EMBL" id="DTDH01000146">
    <property type="protein sequence ID" value="HGT98724.1"/>
    <property type="molecule type" value="Genomic_DNA"/>
</dbReference>
<sequence>MKILEIIPLEPLSLSLSPIGGVDVFTVTRSTPIPLPTTVAGALGMSMNVKLSSNDPVDSLIELSRKLEEICGAVEGPIVLGPLTCFEERITDPRKCHVYMYPERMVSLSFIERGIDVSGKMVYLNLERCRSDEECYTDFTPMTLVGVSLQRTRPGEDKIVRYGYYYRYPLIIYRTPSGKVVNPTYIYKFNCGKDFNTIIRFGGEGRVAKLATRDIEANYLENIRSPLKKLERGLYISLSPIPVIPLESNVTSFNPETVELPIPMNSVIGIPQPSAPPKVRFDRFGLGFSEVIVRRRPEILVLPPGTVIMIEEDEALTTFSDLMRGLLNIGFASLYKLM</sequence>
<evidence type="ECO:0000313" key="1">
    <source>
        <dbReference type="EMBL" id="HFQ78427.1"/>
    </source>
</evidence>
<comment type="caution">
    <text evidence="2">The sequence shown here is derived from an EMBL/GenBank/DDBJ whole genome shotgun (WGS) entry which is preliminary data.</text>
</comment>
<reference evidence="2" key="1">
    <citation type="journal article" date="2020" name="mSystems">
        <title>Genome- and Community-Level Interaction Insights into Carbon Utilization and Element Cycling Functions of Hydrothermarchaeota in Hydrothermal Sediment.</title>
        <authorList>
            <person name="Zhou Z."/>
            <person name="Liu Y."/>
            <person name="Xu W."/>
            <person name="Pan J."/>
            <person name="Luo Z.H."/>
            <person name="Li M."/>
        </authorList>
    </citation>
    <scope>NUCLEOTIDE SEQUENCE [LARGE SCALE GENOMIC DNA]</scope>
    <source>
        <strain evidence="1">SpSt-629</strain>
        <strain evidence="2">SpSt-688</strain>
    </source>
</reference>
<protein>
    <submittedName>
        <fullName evidence="2">Uncharacterized protein</fullName>
    </submittedName>
</protein>
<accession>A0A7J3MYW3</accession>
<proteinExistence type="predicted"/>
<organism evidence="2">
    <name type="scientific">Ignisphaera aggregans</name>
    <dbReference type="NCBI Taxonomy" id="334771"/>
    <lineage>
        <taxon>Archaea</taxon>
        <taxon>Thermoproteota</taxon>
        <taxon>Thermoprotei</taxon>
        <taxon>Desulfurococcales</taxon>
        <taxon>Desulfurococcaceae</taxon>
        <taxon>Ignisphaera</taxon>
    </lineage>
</organism>
<evidence type="ECO:0000313" key="2">
    <source>
        <dbReference type="EMBL" id="HGT98724.1"/>
    </source>
</evidence>
<name>A0A7J3MYW3_9CREN</name>
<dbReference type="AlphaFoldDB" id="A0A7J3MYW3"/>